<evidence type="ECO:0000259" key="6">
    <source>
        <dbReference type="PROSITE" id="PS50850"/>
    </source>
</evidence>
<dbReference type="InterPro" id="IPR011701">
    <property type="entry name" value="MFS"/>
</dbReference>
<evidence type="ECO:0000256" key="2">
    <source>
        <dbReference type="ARBA" id="ARBA00022692"/>
    </source>
</evidence>
<dbReference type="PROSITE" id="PS50850">
    <property type="entry name" value="MFS"/>
    <property type="match status" value="1"/>
</dbReference>
<feature type="transmembrane region" description="Helical" evidence="5">
    <location>
        <begin position="137"/>
        <end position="160"/>
    </location>
</feature>
<feature type="transmembrane region" description="Helical" evidence="5">
    <location>
        <begin position="166"/>
        <end position="184"/>
    </location>
</feature>
<feature type="transmembrane region" description="Helical" evidence="5">
    <location>
        <begin position="196"/>
        <end position="215"/>
    </location>
</feature>
<keyword evidence="8" id="KW-1185">Reference proteome</keyword>
<dbReference type="CDD" id="cd17321">
    <property type="entry name" value="MFS_MMR_MDR_like"/>
    <property type="match status" value="1"/>
</dbReference>
<feature type="transmembrane region" description="Helical" evidence="5">
    <location>
        <begin position="395"/>
        <end position="414"/>
    </location>
</feature>
<comment type="caution">
    <text evidence="7">The sequence shown here is derived from an EMBL/GenBank/DDBJ whole genome shotgun (WGS) entry which is preliminary data.</text>
</comment>
<dbReference type="Gene3D" id="1.20.1720.10">
    <property type="entry name" value="Multidrug resistance protein D"/>
    <property type="match status" value="1"/>
</dbReference>
<feature type="transmembrane region" description="Helical" evidence="5">
    <location>
        <begin position="426"/>
        <end position="445"/>
    </location>
</feature>
<dbReference type="Gene3D" id="1.20.1250.20">
    <property type="entry name" value="MFS general substrate transporter like domains"/>
    <property type="match status" value="1"/>
</dbReference>
<dbReference type="PANTHER" id="PTHR42718">
    <property type="entry name" value="MAJOR FACILITATOR SUPERFAMILY MULTIDRUG TRANSPORTER MFSC"/>
    <property type="match status" value="1"/>
</dbReference>
<gene>
    <name evidence="7" type="ORF">ACFSM0_13205</name>
</gene>
<reference evidence="8" key="1">
    <citation type="journal article" date="2019" name="Int. J. Syst. Evol. Microbiol.">
        <title>The Global Catalogue of Microorganisms (GCM) 10K type strain sequencing project: providing services to taxonomists for standard genome sequencing and annotation.</title>
        <authorList>
            <consortium name="The Broad Institute Genomics Platform"/>
            <consortium name="The Broad Institute Genome Sequencing Center for Infectious Disease"/>
            <person name="Wu L."/>
            <person name="Ma J."/>
        </authorList>
    </citation>
    <scope>NUCLEOTIDE SEQUENCE [LARGE SCALE GENOMIC DNA]</scope>
    <source>
        <strain evidence="8">CCUG 55131</strain>
    </source>
</reference>
<accession>A0ABW5A9Q9</accession>
<proteinExistence type="predicted"/>
<dbReference type="InterPro" id="IPR036259">
    <property type="entry name" value="MFS_trans_sf"/>
</dbReference>
<sequence length="453" mass="45374">MSRHVKHPPVLPLVIVAAATCLSLVVFTQPLTTLDAMTRALALGPAEQAWVMSAMPLGAACGLLTAGALGDTTGRRRTFLGGLWLTAVASVAAALSVNGPMLIAMRILQGLGSAGIMACGLGLLGQVYHGAARQQAAAIWAAGLGAGVALGPILASLLLGLGGWPAMHWLIAVASAALALAAGARLPESPRTGARVDLLGSLVLMLGLGALLYALTEARLGATLAVGMIAAAGLVLIAVFICIERHVANPILRVDLFGRIDFLGATLAAFASGAGVLALMSLVPTVLVRGFGETPFEAALILLAWSAVTVFAALATGYLPRGLSARHRAIGAILGCTLGQLLLLRAGPGAGWAAVLPGLFVAGISNGLLNTALGHAAVATVPPERAAMGSAANNTARYLGSALGIALVSVLIAGREGADFFAGWRLGVLASAGLSLVGVLALAGLRGRSQKVS</sequence>
<dbReference type="Proteomes" id="UP001597413">
    <property type="component" value="Unassembled WGS sequence"/>
</dbReference>
<feature type="transmembrane region" description="Helical" evidence="5">
    <location>
        <begin position="103"/>
        <end position="125"/>
    </location>
</feature>
<feature type="transmembrane region" description="Helical" evidence="5">
    <location>
        <begin position="221"/>
        <end position="241"/>
    </location>
</feature>
<evidence type="ECO:0000256" key="4">
    <source>
        <dbReference type="ARBA" id="ARBA00023136"/>
    </source>
</evidence>
<dbReference type="EMBL" id="JBHUIX010000013">
    <property type="protein sequence ID" value="MFD2175047.1"/>
    <property type="molecule type" value="Genomic_DNA"/>
</dbReference>
<dbReference type="SUPFAM" id="SSF103473">
    <property type="entry name" value="MFS general substrate transporter"/>
    <property type="match status" value="1"/>
</dbReference>
<dbReference type="PANTHER" id="PTHR42718:SF49">
    <property type="entry name" value="EXPORT PROTEIN"/>
    <property type="match status" value="1"/>
</dbReference>
<feature type="transmembrane region" description="Helical" evidence="5">
    <location>
        <begin position="9"/>
        <end position="29"/>
    </location>
</feature>
<feature type="domain" description="Major facilitator superfamily (MFS) profile" evidence="6">
    <location>
        <begin position="9"/>
        <end position="450"/>
    </location>
</feature>
<dbReference type="Pfam" id="PF07690">
    <property type="entry name" value="MFS_1"/>
    <property type="match status" value="1"/>
</dbReference>
<organism evidence="7 8">
    <name type="scientific">Rhodobacter lacus</name>
    <dbReference type="NCBI Taxonomy" id="1641972"/>
    <lineage>
        <taxon>Bacteria</taxon>
        <taxon>Pseudomonadati</taxon>
        <taxon>Pseudomonadota</taxon>
        <taxon>Alphaproteobacteria</taxon>
        <taxon>Rhodobacterales</taxon>
        <taxon>Rhodobacter group</taxon>
        <taxon>Rhodobacter</taxon>
    </lineage>
</organism>
<comment type="subcellular location">
    <subcellularLocation>
        <location evidence="1">Membrane</location>
        <topology evidence="1">Multi-pass membrane protein</topology>
    </subcellularLocation>
</comment>
<feature type="transmembrane region" description="Helical" evidence="5">
    <location>
        <begin position="352"/>
        <end position="374"/>
    </location>
</feature>
<name>A0ABW5A9Q9_9RHOB</name>
<evidence type="ECO:0000256" key="3">
    <source>
        <dbReference type="ARBA" id="ARBA00022989"/>
    </source>
</evidence>
<keyword evidence="2 5" id="KW-0812">Transmembrane</keyword>
<dbReference type="RefSeq" id="WP_377391126.1">
    <property type="nucleotide sequence ID" value="NZ_JBHUIX010000013.1"/>
</dbReference>
<keyword evidence="4 5" id="KW-0472">Membrane</keyword>
<evidence type="ECO:0000313" key="7">
    <source>
        <dbReference type="EMBL" id="MFD2175047.1"/>
    </source>
</evidence>
<keyword evidence="3 5" id="KW-1133">Transmembrane helix</keyword>
<feature type="transmembrane region" description="Helical" evidence="5">
    <location>
        <begin position="49"/>
        <end position="69"/>
    </location>
</feature>
<evidence type="ECO:0000313" key="8">
    <source>
        <dbReference type="Proteomes" id="UP001597413"/>
    </source>
</evidence>
<evidence type="ECO:0000256" key="1">
    <source>
        <dbReference type="ARBA" id="ARBA00004141"/>
    </source>
</evidence>
<feature type="transmembrane region" description="Helical" evidence="5">
    <location>
        <begin position="78"/>
        <end position="97"/>
    </location>
</feature>
<dbReference type="InterPro" id="IPR020846">
    <property type="entry name" value="MFS_dom"/>
</dbReference>
<protein>
    <submittedName>
        <fullName evidence="7">MFS transporter</fullName>
    </submittedName>
</protein>
<feature type="transmembrane region" description="Helical" evidence="5">
    <location>
        <begin position="262"/>
        <end position="286"/>
    </location>
</feature>
<evidence type="ECO:0000256" key="5">
    <source>
        <dbReference type="SAM" id="Phobius"/>
    </source>
</evidence>
<feature type="transmembrane region" description="Helical" evidence="5">
    <location>
        <begin position="298"/>
        <end position="317"/>
    </location>
</feature>